<evidence type="ECO:0000313" key="3">
    <source>
        <dbReference type="Proteomes" id="UP001142291"/>
    </source>
</evidence>
<keyword evidence="3" id="KW-1185">Reference proteome</keyword>
<comment type="caution">
    <text evidence="2">The sequence shown here is derived from an EMBL/GenBank/DDBJ whole genome shotgun (WGS) entry which is preliminary data.</text>
</comment>
<evidence type="ECO:0000313" key="2">
    <source>
        <dbReference type="EMBL" id="GLJ95976.1"/>
    </source>
</evidence>
<dbReference type="Proteomes" id="UP001142291">
    <property type="component" value="Unassembled WGS sequence"/>
</dbReference>
<organism evidence="2 3">
    <name type="scientific">Microbacterium dextranolyticum</name>
    <dbReference type="NCBI Taxonomy" id="36806"/>
    <lineage>
        <taxon>Bacteria</taxon>
        <taxon>Bacillati</taxon>
        <taxon>Actinomycetota</taxon>
        <taxon>Actinomycetes</taxon>
        <taxon>Micrococcales</taxon>
        <taxon>Microbacteriaceae</taxon>
        <taxon>Microbacterium</taxon>
    </lineage>
</organism>
<reference evidence="2" key="1">
    <citation type="journal article" date="2014" name="Int. J. Syst. Evol. Microbiol.">
        <title>Complete genome sequence of Corynebacterium casei LMG S-19264T (=DSM 44701T), isolated from a smear-ripened cheese.</title>
        <authorList>
            <consortium name="US DOE Joint Genome Institute (JGI-PGF)"/>
            <person name="Walter F."/>
            <person name="Albersmeier A."/>
            <person name="Kalinowski J."/>
            <person name="Ruckert C."/>
        </authorList>
    </citation>
    <scope>NUCLEOTIDE SEQUENCE</scope>
    <source>
        <strain evidence="2">VKM Ac-1940</strain>
    </source>
</reference>
<proteinExistence type="predicted"/>
<accession>A0A9W6HMK2</accession>
<name>A0A9W6HMK2_9MICO</name>
<feature type="region of interest" description="Disordered" evidence="1">
    <location>
        <begin position="16"/>
        <end position="66"/>
    </location>
</feature>
<gene>
    <name evidence="2" type="ORF">GCM10017591_20390</name>
</gene>
<dbReference type="AlphaFoldDB" id="A0A9W6HMK2"/>
<dbReference type="EMBL" id="BSER01000009">
    <property type="protein sequence ID" value="GLJ95976.1"/>
    <property type="molecule type" value="Genomic_DNA"/>
</dbReference>
<sequence length="113" mass="12510">MTRALLRGVGFTDAEVDRIFTPPPGGSWPRTRMSRELPTGEWMSAPAEPRRRGKTAKRPGLPSALDGREDEFRAMWMAGARAADIGAAFGVEASRPYVWARKLGLKRSRKVAQ</sequence>
<protein>
    <submittedName>
        <fullName evidence="2">Uncharacterized protein</fullName>
    </submittedName>
</protein>
<reference evidence="2" key="2">
    <citation type="submission" date="2023-01" db="EMBL/GenBank/DDBJ databases">
        <authorList>
            <person name="Sun Q."/>
            <person name="Evtushenko L."/>
        </authorList>
    </citation>
    <scope>NUCLEOTIDE SEQUENCE</scope>
    <source>
        <strain evidence="2">VKM Ac-1940</strain>
    </source>
</reference>
<evidence type="ECO:0000256" key="1">
    <source>
        <dbReference type="SAM" id="MobiDB-lite"/>
    </source>
</evidence>